<evidence type="ECO:0000313" key="1">
    <source>
        <dbReference type="EMBL" id="GFP13928.1"/>
    </source>
</evidence>
<name>A0AAV4E7G8_LACHE</name>
<organism evidence="1 2">
    <name type="scientific">Lactobacillus helveticus</name>
    <name type="common">Lactobacillus suntoryeus</name>
    <dbReference type="NCBI Taxonomy" id="1587"/>
    <lineage>
        <taxon>Bacteria</taxon>
        <taxon>Bacillati</taxon>
        <taxon>Bacillota</taxon>
        <taxon>Bacilli</taxon>
        <taxon>Lactobacillales</taxon>
        <taxon>Lactobacillaceae</taxon>
        <taxon>Lactobacillus</taxon>
    </lineage>
</organism>
<proteinExistence type="predicted"/>
<dbReference type="EMBL" id="BLYV01000395">
    <property type="protein sequence ID" value="GFP13928.1"/>
    <property type="molecule type" value="Genomic_DNA"/>
</dbReference>
<dbReference type="AlphaFoldDB" id="A0AAV4E7G8"/>
<comment type="caution">
    <text evidence="1">The sequence shown here is derived from an EMBL/GenBank/DDBJ whole genome shotgun (WGS) entry which is preliminary data.</text>
</comment>
<sequence length="52" mass="5729">MAIFGKDGTDMTIHDVLETVKEKEHEIKDNILANSGQSWSCTSSCKAPTVFD</sequence>
<evidence type="ECO:0000313" key="2">
    <source>
        <dbReference type="Proteomes" id="UP000630086"/>
    </source>
</evidence>
<reference evidence="1" key="1">
    <citation type="submission" date="2020-07" db="EMBL/GenBank/DDBJ databases">
        <title>Draft genome sequence of Lactobacillus helveticus strain JCM 1062.</title>
        <authorList>
            <person name="Endo A."/>
            <person name="Maeno S."/>
            <person name="Kido Y."/>
        </authorList>
    </citation>
    <scope>NUCLEOTIDE SEQUENCE</scope>
    <source>
        <strain evidence="1">JCM 1062</strain>
    </source>
</reference>
<protein>
    <submittedName>
        <fullName evidence="1">Uncharacterized protein</fullName>
    </submittedName>
</protein>
<accession>A0AAV4E7G8</accession>
<dbReference type="RefSeq" id="WP_020828862.1">
    <property type="nucleotide sequence ID" value="NZ_AP023028.1"/>
</dbReference>
<dbReference type="Proteomes" id="UP000630086">
    <property type="component" value="Unassembled WGS sequence"/>
</dbReference>
<gene>
    <name evidence="1" type="ORF">LHEJCM1062_18000</name>
</gene>